<dbReference type="EMBL" id="CAJZAG010000018">
    <property type="protein sequence ID" value="CAG9186409.1"/>
    <property type="molecule type" value="Genomic_DNA"/>
</dbReference>
<proteinExistence type="predicted"/>
<evidence type="ECO:0000313" key="1">
    <source>
        <dbReference type="EMBL" id="CAG9186409.1"/>
    </source>
</evidence>
<name>A0ABN7ZKR0_9BURK</name>
<accession>A0ABN7ZKR0</accession>
<organism evidence="1 2">
    <name type="scientific">Cupriavidus pampae</name>
    <dbReference type="NCBI Taxonomy" id="659251"/>
    <lineage>
        <taxon>Bacteria</taxon>
        <taxon>Pseudomonadati</taxon>
        <taxon>Pseudomonadota</taxon>
        <taxon>Betaproteobacteria</taxon>
        <taxon>Burkholderiales</taxon>
        <taxon>Burkholderiaceae</taxon>
        <taxon>Cupriavidus</taxon>
    </lineage>
</organism>
<keyword evidence="2" id="KW-1185">Reference proteome</keyword>
<gene>
    <name evidence="1" type="ORF">LMG32289_06410</name>
</gene>
<dbReference type="Proteomes" id="UP000706525">
    <property type="component" value="Unassembled WGS sequence"/>
</dbReference>
<comment type="caution">
    <text evidence="1">The sequence shown here is derived from an EMBL/GenBank/DDBJ whole genome shotgun (WGS) entry which is preliminary data.</text>
</comment>
<sequence length="84" mass="9696">MSKKVLTVEQILSEIVKRMQKDQPPDELAEAVVLSMPIIHPLDVKGRNWDIAETRKDTAHNSHVRRVVEEARFEFYLSRPLATS</sequence>
<protein>
    <submittedName>
        <fullName evidence="1">Uncharacterized protein</fullName>
    </submittedName>
</protein>
<evidence type="ECO:0000313" key="2">
    <source>
        <dbReference type="Proteomes" id="UP000706525"/>
    </source>
</evidence>
<reference evidence="1 2" key="1">
    <citation type="submission" date="2021-08" db="EMBL/GenBank/DDBJ databases">
        <authorList>
            <person name="Peeters C."/>
        </authorList>
    </citation>
    <scope>NUCLEOTIDE SEQUENCE [LARGE SCALE GENOMIC DNA]</scope>
    <source>
        <strain evidence="1 2">LMG 32289</strain>
    </source>
</reference>
<dbReference type="RefSeq" id="WP_223995600.1">
    <property type="nucleotide sequence ID" value="NZ_CAJZAG010000018.1"/>
</dbReference>